<feature type="chain" id="PRO_5006597018" description="Calcium-dependent phosphoinositide phospholipase C" evidence="1">
    <location>
        <begin position="26"/>
        <end position="407"/>
    </location>
</feature>
<sequence>MAVIRAWLGCGALAAAALVAGAAGAQTGAAVAATGCRLDADRAAAAGQDCSQAWIDARLRLNDLQAIGTHNSYKRAIPPQELAAHRAADAAGADSLDYAHPPLSAQLEQGARTLELDVYNDPRGGRYAHPPGALRSGYGEAGPWSPAVAAEMAQPGFKVMHLADIDFRSQCMAFVQCLRQIRAWSQSHREHAPILILINAKDGRGGPGAVAPLPFDGAAFDTLDGEIRSVFAAAELIVPDDVRGDAPSLREAVLAGRWPTLAQARGKILFALDEDARKVALYRGARRSLEGRAMFVNTDEQASDAAYLTLNDPLGQGERIVKAVAAGFLVRTRADADTREARRNDPRRREAAFASGAHYISTDYPQPDRRFSRYRVVFPRSEIARCNPRRQPERCNQRPVEAAEKHD</sequence>
<dbReference type="AlphaFoldDB" id="A0A0S2F7M8"/>
<evidence type="ECO:0000313" key="2">
    <source>
        <dbReference type="EMBL" id="ALN79546.1"/>
    </source>
</evidence>
<name>A0A0S2F7M8_LYSAN</name>
<dbReference type="SUPFAM" id="SSF51695">
    <property type="entry name" value="PLC-like phosphodiesterases"/>
    <property type="match status" value="1"/>
</dbReference>
<keyword evidence="3" id="KW-1185">Reference proteome</keyword>
<dbReference type="GO" id="GO:0008081">
    <property type="term" value="F:phosphoric diester hydrolase activity"/>
    <property type="evidence" value="ECO:0007669"/>
    <property type="project" value="InterPro"/>
</dbReference>
<protein>
    <recommendedName>
        <fullName evidence="4">Calcium-dependent phosphoinositide phospholipase C</fullName>
    </recommendedName>
</protein>
<dbReference type="InterPro" id="IPR032075">
    <property type="entry name" value="PI-PLC-C1"/>
</dbReference>
<gene>
    <name evidence="2" type="ORF">LA76x_1389</name>
</gene>
<dbReference type="Proteomes" id="UP000060787">
    <property type="component" value="Chromosome"/>
</dbReference>
<dbReference type="KEGG" id="lab:LA76x_1389"/>
<keyword evidence="1" id="KW-0732">Signal</keyword>
<evidence type="ECO:0000256" key="1">
    <source>
        <dbReference type="SAM" id="SignalP"/>
    </source>
</evidence>
<evidence type="ECO:0000313" key="3">
    <source>
        <dbReference type="Proteomes" id="UP000060787"/>
    </source>
</evidence>
<organism evidence="2 3">
    <name type="scientific">Lysobacter antibioticus</name>
    <dbReference type="NCBI Taxonomy" id="84531"/>
    <lineage>
        <taxon>Bacteria</taxon>
        <taxon>Pseudomonadati</taxon>
        <taxon>Pseudomonadota</taxon>
        <taxon>Gammaproteobacteria</taxon>
        <taxon>Lysobacterales</taxon>
        <taxon>Lysobacteraceae</taxon>
        <taxon>Lysobacter</taxon>
    </lineage>
</organism>
<dbReference type="eggNOG" id="COG0121">
    <property type="taxonomic scope" value="Bacteria"/>
</dbReference>
<dbReference type="InterPro" id="IPR017946">
    <property type="entry name" value="PLC-like_Pdiesterase_TIM-brl"/>
</dbReference>
<dbReference type="Gene3D" id="3.20.20.190">
    <property type="entry name" value="Phosphatidylinositol (PI) phosphodiesterase"/>
    <property type="match status" value="1"/>
</dbReference>
<feature type="signal peptide" evidence="1">
    <location>
        <begin position="1"/>
        <end position="25"/>
    </location>
</feature>
<dbReference type="GO" id="GO:0006629">
    <property type="term" value="P:lipid metabolic process"/>
    <property type="evidence" value="ECO:0007669"/>
    <property type="project" value="InterPro"/>
</dbReference>
<dbReference type="PATRIC" id="fig|84531.8.peg.1421"/>
<dbReference type="CDD" id="cd08589">
    <property type="entry name" value="PI-PLCc_SaPLC1_like"/>
    <property type="match status" value="1"/>
</dbReference>
<evidence type="ECO:0008006" key="4">
    <source>
        <dbReference type="Google" id="ProtNLM"/>
    </source>
</evidence>
<dbReference type="STRING" id="84531.LA76x_1389"/>
<reference evidence="2 3" key="1">
    <citation type="journal article" date="2015" name="BMC Genomics">
        <title>Comparative genomics and metabolic profiling of the genus Lysobacter.</title>
        <authorList>
            <person name="de Bruijn I."/>
            <person name="Cheng X."/>
            <person name="de Jager V."/>
            <person name="Exposito R.G."/>
            <person name="Watrous J."/>
            <person name="Patel N."/>
            <person name="Postma J."/>
            <person name="Dorrestein P.C."/>
            <person name="Kobayashi D."/>
            <person name="Raaijmakers J.M."/>
        </authorList>
    </citation>
    <scope>NUCLEOTIDE SEQUENCE [LARGE SCALE GENOMIC DNA]</scope>
    <source>
        <strain evidence="2 3">76</strain>
    </source>
</reference>
<proteinExistence type="predicted"/>
<dbReference type="EMBL" id="CP011129">
    <property type="protein sequence ID" value="ALN79546.1"/>
    <property type="molecule type" value="Genomic_DNA"/>
</dbReference>
<dbReference type="Pfam" id="PF16670">
    <property type="entry name" value="PI-PLC-C1"/>
    <property type="match status" value="1"/>
</dbReference>
<accession>A0A0S2F7M8</accession>